<reference evidence="3" key="1">
    <citation type="journal article" date="2017" name="Nat. Ecol. Evol.">
        <title>Genome expansion and lineage-specific genetic innovations in the forest pathogenic fungi Armillaria.</title>
        <authorList>
            <person name="Sipos G."/>
            <person name="Prasanna A.N."/>
            <person name="Walter M.C."/>
            <person name="O'Connor E."/>
            <person name="Balint B."/>
            <person name="Krizsan K."/>
            <person name="Kiss B."/>
            <person name="Hess J."/>
            <person name="Varga T."/>
            <person name="Slot J."/>
            <person name="Riley R."/>
            <person name="Boka B."/>
            <person name="Rigling D."/>
            <person name="Barry K."/>
            <person name="Lee J."/>
            <person name="Mihaltcheva S."/>
            <person name="LaButti K."/>
            <person name="Lipzen A."/>
            <person name="Waldron R."/>
            <person name="Moloney N.M."/>
            <person name="Sperisen C."/>
            <person name="Kredics L."/>
            <person name="Vagvoelgyi C."/>
            <person name="Patrignani A."/>
            <person name="Fitzpatrick D."/>
            <person name="Nagy I."/>
            <person name="Doyle S."/>
            <person name="Anderson J.B."/>
            <person name="Grigoriev I.V."/>
            <person name="Gueldener U."/>
            <person name="Muensterkoetter M."/>
            <person name="Nagy L.G."/>
        </authorList>
    </citation>
    <scope>NUCLEOTIDE SEQUENCE [LARGE SCALE GENOMIC DNA]</scope>
    <source>
        <strain evidence="3">28-4</strain>
    </source>
</reference>
<dbReference type="EMBL" id="KZ293427">
    <property type="protein sequence ID" value="PBK70068.1"/>
    <property type="molecule type" value="Genomic_DNA"/>
</dbReference>
<feature type="compositionally biased region" description="Low complexity" evidence="1">
    <location>
        <begin position="35"/>
        <end position="48"/>
    </location>
</feature>
<proteinExistence type="predicted"/>
<accession>A0A2H3BVI5</accession>
<dbReference type="Proteomes" id="UP000218334">
    <property type="component" value="Unassembled WGS sequence"/>
</dbReference>
<evidence type="ECO:0000313" key="2">
    <source>
        <dbReference type="EMBL" id="PBK70068.1"/>
    </source>
</evidence>
<sequence length="307" mass="34051">MIPTPSSRQDSRHSISFLLSRPESPSIQEVEPTRSTSSLSWASTTTATEDAPSPFLSSRSTTIEPPSPAAWDVSAFVPPRPNSSVSTSQTRHLTPPTSRGHSAVRSLSRSTTPLKPAPQHHIKGKARAVLTPLLIRCHGGNFPCQPCLPDSILRSHEPWWALRPENLWDVTYVDYESALKTYGDFMLQRIEFVPTRPDTRAPGVSMLKILQADDVIVDGAKAVDIDSDVVELRYKGRQEKVQLRCCHTSITTHGLAYLMSTHIYHHLEAESDARNDLYNIGNVLNARLVSVFSVQPGIWVPEIAFVL</sequence>
<gene>
    <name evidence="2" type="ORF">ARMSODRAFT_1003694</name>
</gene>
<feature type="compositionally biased region" description="Polar residues" evidence="1">
    <location>
        <begin position="82"/>
        <end position="113"/>
    </location>
</feature>
<feature type="region of interest" description="Disordered" evidence="1">
    <location>
        <begin position="1"/>
        <end position="121"/>
    </location>
</feature>
<dbReference type="AlphaFoldDB" id="A0A2H3BVI5"/>
<protein>
    <submittedName>
        <fullName evidence="2">Uncharacterized protein</fullName>
    </submittedName>
</protein>
<evidence type="ECO:0000256" key="1">
    <source>
        <dbReference type="SAM" id="MobiDB-lite"/>
    </source>
</evidence>
<name>A0A2H3BVI5_9AGAR</name>
<evidence type="ECO:0000313" key="3">
    <source>
        <dbReference type="Proteomes" id="UP000218334"/>
    </source>
</evidence>
<keyword evidence="3" id="KW-1185">Reference proteome</keyword>
<organism evidence="2 3">
    <name type="scientific">Armillaria solidipes</name>
    <dbReference type="NCBI Taxonomy" id="1076256"/>
    <lineage>
        <taxon>Eukaryota</taxon>
        <taxon>Fungi</taxon>
        <taxon>Dikarya</taxon>
        <taxon>Basidiomycota</taxon>
        <taxon>Agaricomycotina</taxon>
        <taxon>Agaricomycetes</taxon>
        <taxon>Agaricomycetidae</taxon>
        <taxon>Agaricales</taxon>
        <taxon>Marasmiineae</taxon>
        <taxon>Physalacriaceae</taxon>
        <taxon>Armillaria</taxon>
    </lineage>
</organism>
<feature type="compositionally biased region" description="Polar residues" evidence="1">
    <location>
        <begin position="55"/>
        <end position="64"/>
    </location>
</feature>